<dbReference type="InterPro" id="IPR014968">
    <property type="entry name" value="XisI"/>
</dbReference>
<dbReference type="InterPro" id="IPR035943">
    <property type="entry name" value="XisI-like_sf"/>
</dbReference>
<evidence type="ECO:0000313" key="1">
    <source>
        <dbReference type="EMBL" id="WGV28429.1"/>
    </source>
</evidence>
<dbReference type="Proteomes" id="UP001223520">
    <property type="component" value="Chromosome"/>
</dbReference>
<dbReference type="Pfam" id="PF08869">
    <property type="entry name" value="XisI"/>
    <property type="match status" value="1"/>
</dbReference>
<keyword evidence="2" id="KW-1185">Reference proteome</keyword>
<organism evidence="1 2">
    <name type="scientific">Halotia branconii CENA392</name>
    <dbReference type="NCBI Taxonomy" id="1539056"/>
    <lineage>
        <taxon>Bacteria</taxon>
        <taxon>Bacillati</taxon>
        <taxon>Cyanobacteriota</taxon>
        <taxon>Cyanophyceae</taxon>
        <taxon>Nostocales</taxon>
        <taxon>Nodulariaceae</taxon>
        <taxon>Halotia</taxon>
    </lineage>
</organism>
<accession>A0AAJ6NX96</accession>
<dbReference type="RefSeq" id="WP_281485654.1">
    <property type="nucleotide sequence ID" value="NZ_CP124543.1"/>
</dbReference>
<dbReference type="KEGG" id="hbq:QI031_13560"/>
<proteinExistence type="predicted"/>
<gene>
    <name evidence="1" type="ORF">QI031_13560</name>
</gene>
<reference evidence="1 2" key="1">
    <citation type="journal article" date="2023" name="Limnol Oceanogr Lett">
        <title>Environmental adaptations by the intertidal Antarctic cyanobacterium Halotia branconii CENA392 as revealed using long-read genome sequencing.</title>
        <authorList>
            <person name="Dextro R.B."/>
            <person name="Delbaje E."/>
            <person name="Freitas P.N.N."/>
            <person name="Geraldes V."/>
            <person name="Pinto E."/>
            <person name="Long P.F."/>
            <person name="Fiore M.F."/>
        </authorList>
    </citation>
    <scope>NUCLEOTIDE SEQUENCE [LARGE SCALE GENOMIC DNA]</scope>
    <source>
        <strain evidence="1 2">CENA392</strain>
    </source>
</reference>
<protein>
    <submittedName>
        <fullName evidence="1">XisI protein</fullName>
    </submittedName>
</protein>
<evidence type="ECO:0000313" key="2">
    <source>
        <dbReference type="Proteomes" id="UP001223520"/>
    </source>
</evidence>
<dbReference type="SUPFAM" id="SSF143847">
    <property type="entry name" value="XisI-like"/>
    <property type="match status" value="1"/>
</dbReference>
<dbReference type="EMBL" id="CP124543">
    <property type="protein sequence ID" value="WGV28429.1"/>
    <property type="molecule type" value="Genomic_DNA"/>
</dbReference>
<name>A0AAJ6NX96_9CYAN</name>
<dbReference type="CDD" id="cd16382">
    <property type="entry name" value="XisI-like"/>
    <property type="match status" value="1"/>
</dbReference>
<dbReference type="AlphaFoldDB" id="A0AAJ6NX96"/>
<sequence>MDKVALYRQYIQQLIQAKADRSMKSSQNVEAQPIFDTERDRYQLVYVGWKQNDIRDYGCLLHLDIKNGKIWIQYDATEDGIAYELLKLGVPHQDIVLGFQPPRVCSDTEFAVS</sequence>
<dbReference type="Gene3D" id="3.30.310.110">
    <property type="entry name" value="XisI-like"/>
    <property type="match status" value="1"/>
</dbReference>